<dbReference type="Pfam" id="PF13564">
    <property type="entry name" value="DoxX_2"/>
    <property type="match status" value="1"/>
</dbReference>
<dbReference type="RefSeq" id="WP_188506973.1">
    <property type="nucleotide sequence ID" value="NZ_BMER01000003.1"/>
</dbReference>
<feature type="transmembrane region" description="Helical" evidence="5">
    <location>
        <begin position="96"/>
        <end position="114"/>
    </location>
</feature>
<keyword evidence="2 5" id="KW-0812">Transmembrane</keyword>
<sequence>MKKKLVYWITTGLVSLMMLFSGYAYFTDSSVQAGFVHLGFPNYFRIQLGVAKIIGALLLLLPFIPTRVKEFAYVGFGITFISAAIAHIASGDPTSVVIGPIIAFVVLAASYVSLQRLTPEMASRMREKSE</sequence>
<dbReference type="Proteomes" id="UP000660862">
    <property type="component" value="Unassembled WGS sequence"/>
</dbReference>
<keyword evidence="4 5" id="KW-0472">Membrane</keyword>
<feature type="transmembrane region" description="Helical" evidence="5">
    <location>
        <begin position="46"/>
        <end position="64"/>
    </location>
</feature>
<evidence type="ECO:0000256" key="5">
    <source>
        <dbReference type="SAM" id="Phobius"/>
    </source>
</evidence>
<accession>A0A917HXD8</accession>
<keyword evidence="3 5" id="KW-1133">Transmembrane helix</keyword>
<evidence type="ECO:0000256" key="2">
    <source>
        <dbReference type="ARBA" id="ARBA00022692"/>
    </source>
</evidence>
<keyword evidence="7" id="KW-1185">Reference proteome</keyword>
<dbReference type="AlphaFoldDB" id="A0A917HXD8"/>
<comment type="subcellular location">
    <subcellularLocation>
        <location evidence="1">Membrane</location>
        <topology evidence="1">Multi-pass membrane protein</topology>
    </subcellularLocation>
</comment>
<feature type="transmembrane region" description="Helical" evidence="5">
    <location>
        <begin position="5"/>
        <end position="26"/>
    </location>
</feature>
<dbReference type="EMBL" id="BMER01000003">
    <property type="protein sequence ID" value="GGG93741.1"/>
    <property type="molecule type" value="Genomic_DNA"/>
</dbReference>
<evidence type="ECO:0000256" key="1">
    <source>
        <dbReference type="ARBA" id="ARBA00004141"/>
    </source>
</evidence>
<evidence type="ECO:0000313" key="7">
    <source>
        <dbReference type="Proteomes" id="UP000660862"/>
    </source>
</evidence>
<name>A0A917HXD8_9SPHI</name>
<evidence type="ECO:0000313" key="6">
    <source>
        <dbReference type="EMBL" id="GGG93741.1"/>
    </source>
</evidence>
<feature type="transmembrane region" description="Helical" evidence="5">
    <location>
        <begin position="71"/>
        <end position="90"/>
    </location>
</feature>
<comment type="caution">
    <text evidence="6">The sequence shown here is derived from an EMBL/GenBank/DDBJ whole genome shotgun (WGS) entry which is preliminary data.</text>
</comment>
<dbReference type="PIRSF" id="PIRSF030066">
    <property type="entry name" value="UCP030066"/>
    <property type="match status" value="1"/>
</dbReference>
<evidence type="ECO:0008006" key="8">
    <source>
        <dbReference type="Google" id="ProtNLM"/>
    </source>
</evidence>
<dbReference type="GO" id="GO:0016020">
    <property type="term" value="C:membrane"/>
    <property type="evidence" value="ECO:0007669"/>
    <property type="project" value="UniProtKB-SubCell"/>
</dbReference>
<evidence type="ECO:0000256" key="3">
    <source>
        <dbReference type="ARBA" id="ARBA00022989"/>
    </source>
</evidence>
<dbReference type="InterPro" id="IPR032808">
    <property type="entry name" value="DoxX"/>
</dbReference>
<evidence type="ECO:0000256" key="4">
    <source>
        <dbReference type="ARBA" id="ARBA00023136"/>
    </source>
</evidence>
<gene>
    <name evidence="6" type="ORF">GCM10007415_30890</name>
</gene>
<reference evidence="6" key="2">
    <citation type="submission" date="2020-09" db="EMBL/GenBank/DDBJ databases">
        <authorList>
            <person name="Sun Q."/>
            <person name="Zhou Y."/>
        </authorList>
    </citation>
    <scope>NUCLEOTIDE SEQUENCE</scope>
    <source>
        <strain evidence="6">CGMCC 1.12195</strain>
    </source>
</reference>
<proteinExistence type="predicted"/>
<organism evidence="6 7">
    <name type="scientific">Parapedobacter pyrenivorans</name>
    <dbReference type="NCBI Taxonomy" id="1305674"/>
    <lineage>
        <taxon>Bacteria</taxon>
        <taxon>Pseudomonadati</taxon>
        <taxon>Bacteroidota</taxon>
        <taxon>Sphingobacteriia</taxon>
        <taxon>Sphingobacteriales</taxon>
        <taxon>Sphingobacteriaceae</taxon>
        <taxon>Parapedobacter</taxon>
    </lineage>
</organism>
<protein>
    <recommendedName>
        <fullName evidence="8">DoxX-like family protein</fullName>
    </recommendedName>
</protein>
<reference evidence="6" key="1">
    <citation type="journal article" date="2014" name="Int. J. Syst. Evol. Microbiol.">
        <title>Complete genome sequence of Corynebacterium casei LMG S-19264T (=DSM 44701T), isolated from a smear-ripened cheese.</title>
        <authorList>
            <consortium name="US DOE Joint Genome Institute (JGI-PGF)"/>
            <person name="Walter F."/>
            <person name="Albersmeier A."/>
            <person name="Kalinowski J."/>
            <person name="Ruckert C."/>
        </authorList>
    </citation>
    <scope>NUCLEOTIDE SEQUENCE</scope>
    <source>
        <strain evidence="6">CGMCC 1.12195</strain>
    </source>
</reference>
<dbReference type="InterPro" id="IPR016944">
    <property type="entry name" value="UCP030066"/>
</dbReference>